<sequence length="34" mass="3795">MNSFCWRISFCKVVHFAVICCKALSLSINVALCS</sequence>
<reference evidence="1" key="2">
    <citation type="journal article" date="2015" name="Fish Shellfish Immunol.">
        <title>Early steps in the European eel (Anguilla anguilla)-Vibrio vulnificus interaction in the gills: Role of the RtxA13 toxin.</title>
        <authorList>
            <person name="Callol A."/>
            <person name="Pajuelo D."/>
            <person name="Ebbesson L."/>
            <person name="Teles M."/>
            <person name="MacKenzie S."/>
            <person name="Amaro C."/>
        </authorList>
    </citation>
    <scope>NUCLEOTIDE SEQUENCE</scope>
</reference>
<protein>
    <submittedName>
        <fullName evidence="1">Uncharacterized protein</fullName>
    </submittedName>
</protein>
<reference evidence="1" key="1">
    <citation type="submission" date="2014-11" db="EMBL/GenBank/DDBJ databases">
        <authorList>
            <person name="Amaro Gonzalez C."/>
        </authorList>
    </citation>
    <scope>NUCLEOTIDE SEQUENCE</scope>
</reference>
<accession>A0A0E9PI39</accession>
<dbReference type="EMBL" id="GBXM01104316">
    <property type="protein sequence ID" value="JAH04261.1"/>
    <property type="molecule type" value="Transcribed_RNA"/>
</dbReference>
<name>A0A0E9PI39_ANGAN</name>
<proteinExistence type="predicted"/>
<evidence type="ECO:0000313" key="1">
    <source>
        <dbReference type="EMBL" id="JAH04261.1"/>
    </source>
</evidence>
<organism evidence="1">
    <name type="scientific">Anguilla anguilla</name>
    <name type="common">European freshwater eel</name>
    <name type="synonym">Muraena anguilla</name>
    <dbReference type="NCBI Taxonomy" id="7936"/>
    <lineage>
        <taxon>Eukaryota</taxon>
        <taxon>Metazoa</taxon>
        <taxon>Chordata</taxon>
        <taxon>Craniata</taxon>
        <taxon>Vertebrata</taxon>
        <taxon>Euteleostomi</taxon>
        <taxon>Actinopterygii</taxon>
        <taxon>Neopterygii</taxon>
        <taxon>Teleostei</taxon>
        <taxon>Anguilliformes</taxon>
        <taxon>Anguillidae</taxon>
        <taxon>Anguilla</taxon>
    </lineage>
</organism>
<dbReference type="AlphaFoldDB" id="A0A0E9PI39"/>